<dbReference type="Pfam" id="PF00672">
    <property type="entry name" value="HAMP"/>
    <property type="match status" value="1"/>
</dbReference>
<dbReference type="SMART" id="SM00387">
    <property type="entry name" value="HATPase_c"/>
    <property type="match status" value="1"/>
</dbReference>
<dbReference type="Pfam" id="PF06580">
    <property type="entry name" value="His_kinase"/>
    <property type="match status" value="1"/>
</dbReference>
<dbReference type="InterPro" id="IPR050640">
    <property type="entry name" value="Bact_2-comp_sensor_kinase"/>
</dbReference>
<comment type="subcellular location">
    <subcellularLocation>
        <location evidence="1">Cell membrane</location>
        <topology evidence="1">Multi-pass membrane protein</topology>
    </subcellularLocation>
</comment>
<evidence type="ECO:0000313" key="9">
    <source>
        <dbReference type="EMBL" id="MEC0227704.1"/>
    </source>
</evidence>
<proteinExistence type="predicted"/>
<evidence type="ECO:0000256" key="6">
    <source>
        <dbReference type="ARBA" id="ARBA00023136"/>
    </source>
</evidence>
<accession>A0ABU6G0L2</accession>
<feature type="transmembrane region" description="Helical" evidence="7">
    <location>
        <begin position="297"/>
        <end position="316"/>
    </location>
</feature>
<feature type="domain" description="HAMP" evidence="8">
    <location>
        <begin position="313"/>
        <end position="365"/>
    </location>
</feature>
<protein>
    <submittedName>
        <fullName evidence="9">Histidine kinase</fullName>
    </submittedName>
</protein>
<dbReference type="CDD" id="cd18773">
    <property type="entry name" value="PDC1_HK_sensor"/>
    <property type="match status" value="1"/>
</dbReference>
<organism evidence="9 10">
    <name type="scientific">Paenibacillus alba</name>
    <dbReference type="NCBI Taxonomy" id="1197127"/>
    <lineage>
        <taxon>Bacteria</taxon>
        <taxon>Bacillati</taxon>
        <taxon>Bacillota</taxon>
        <taxon>Bacilli</taxon>
        <taxon>Bacillales</taxon>
        <taxon>Paenibacillaceae</taxon>
        <taxon>Paenibacillus</taxon>
    </lineage>
</organism>
<evidence type="ECO:0000256" key="2">
    <source>
        <dbReference type="ARBA" id="ARBA00022475"/>
    </source>
</evidence>
<evidence type="ECO:0000256" key="3">
    <source>
        <dbReference type="ARBA" id="ARBA00022553"/>
    </source>
</evidence>
<keyword evidence="7" id="KW-0812">Transmembrane</keyword>
<keyword evidence="2" id="KW-1003">Cell membrane</keyword>
<dbReference type="InterPro" id="IPR003594">
    <property type="entry name" value="HATPase_dom"/>
</dbReference>
<dbReference type="Pfam" id="PF02518">
    <property type="entry name" value="HATPase_c"/>
    <property type="match status" value="1"/>
</dbReference>
<evidence type="ECO:0000259" key="8">
    <source>
        <dbReference type="PROSITE" id="PS50885"/>
    </source>
</evidence>
<keyword evidence="7" id="KW-1133">Transmembrane helix</keyword>
<dbReference type="PANTHER" id="PTHR34220:SF7">
    <property type="entry name" value="SENSOR HISTIDINE KINASE YPDA"/>
    <property type="match status" value="1"/>
</dbReference>
<dbReference type="EMBL" id="JARLKY010000023">
    <property type="protein sequence ID" value="MEC0227704.1"/>
    <property type="molecule type" value="Genomic_DNA"/>
</dbReference>
<dbReference type="SMART" id="SM00304">
    <property type="entry name" value="HAMP"/>
    <property type="match status" value="1"/>
</dbReference>
<dbReference type="PANTHER" id="PTHR34220">
    <property type="entry name" value="SENSOR HISTIDINE KINASE YPDA"/>
    <property type="match status" value="1"/>
</dbReference>
<reference evidence="9 10" key="1">
    <citation type="submission" date="2023-03" db="EMBL/GenBank/DDBJ databases">
        <title>Bacillus Genome Sequencing.</title>
        <authorList>
            <person name="Dunlap C."/>
        </authorList>
    </citation>
    <scope>NUCLEOTIDE SEQUENCE [LARGE SCALE GENOMIC DNA]</scope>
    <source>
        <strain evidence="9 10">BD-533</strain>
    </source>
</reference>
<comment type="caution">
    <text evidence="9">The sequence shown here is derived from an EMBL/GenBank/DDBJ whole genome shotgun (WGS) entry which is preliminary data.</text>
</comment>
<dbReference type="GO" id="GO:0016301">
    <property type="term" value="F:kinase activity"/>
    <property type="evidence" value="ECO:0007669"/>
    <property type="project" value="UniProtKB-KW"/>
</dbReference>
<dbReference type="RefSeq" id="WP_326072005.1">
    <property type="nucleotide sequence ID" value="NZ_JARLKY010000023.1"/>
</dbReference>
<dbReference type="SUPFAM" id="SSF158472">
    <property type="entry name" value="HAMP domain-like"/>
    <property type="match status" value="1"/>
</dbReference>
<dbReference type="Gene3D" id="3.30.450.20">
    <property type="entry name" value="PAS domain"/>
    <property type="match status" value="2"/>
</dbReference>
<dbReference type="CDD" id="cd06225">
    <property type="entry name" value="HAMP"/>
    <property type="match status" value="1"/>
</dbReference>
<keyword evidence="6 7" id="KW-0472">Membrane</keyword>
<evidence type="ECO:0000256" key="4">
    <source>
        <dbReference type="ARBA" id="ARBA00022679"/>
    </source>
</evidence>
<dbReference type="PROSITE" id="PS50885">
    <property type="entry name" value="HAMP"/>
    <property type="match status" value="1"/>
</dbReference>
<name>A0ABU6G0L2_9BACL</name>
<dbReference type="InterPro" id="IPR003660">
    <property type="entry name" value="HAMP_dom"/>
</dbReference>
<keyword evidence="5 9" id="KW-0418">Kinase</keyword>
<dbReference type="Proteomes" id="UP001338137">
    <property type="component" value="Unassembled WGS sequence"/>
</dbReference>
<keyword evidence="3" id="KW-0597">Phosphoprotein</keyword>
<dbReference type="InterPro" id="IPR036890">
    <property type="entry name" value="HATPase_C_sf"/>
</dbReference>
<dbReference type="Gene3D" id="6.10.340.10">
    <property type="match status" value="1"/>
</dbReference>
<evidence type="ECO:0000256" key="5">
    <source>
        <dbReference type="ARBA" id="ARBA00022777"/>
    </source>
</evidence>
<dbReference type="InterPro" id="IPR010559">
    <property type="entry name" value="Sig_transdc_His_kin_internal"/>
</dbReference>
<evidence type="ECO:0000256" key="1">
    <source>
        <dbReference type="ARBA" id="ARBA00004651"/>
    </source>
</evidence>
<evidence type="ECO:0000256" key="7">
    <source>
        <dbReference type="SAM" id="Phobius"/>
    </source>
</evidence>
<sequence length="584" mass="67184">MKKLLVWIQSWGMVWKMFVILFVVTVALFLGMAYKNYKDSEVLYKQVVTNDSKELMVRTNQFIDAYVENIKSILSMLSSEKEWSQEKKEMIESTLRRYGNLNQLNIKTLYVVTDNGSVYTNSQLYYDILGNPNLPRLYQRALENTKSLTWSEPYNSLLSGRTIAFMKPVKDNNDHVSAVVIGEIDLENLAIRLAPLLAGVHQTFVVITQEGNIVTKDNQSLLLPYDNTVVPSRIQPTFVKRMSDLEYGYNEVEGPKGKLIIVKSLANYLGWNLFSIYDENYFYQSVSSLYTNARNTLLLWVAALFLCTFIISRYFTNPIKKLVVKMNKVRTLDVPLKILDVRNDEIGSLITSYNLMMDRIVGLMNEREQNVERRKELEIKMLQSQIGPHFLHNTLACIHSLAQQERIHEVEITIRSLSGLLSYSFDKISEKVQLRQELESIGMFVQIQSIRYGPNFDVQMDISEEALQCEILKLSIQPIVENAIFHGILPTRKPGIIQIRAKVHGQSLFVYVADNGVGMSKQKQSQMFNNRERNNRNGRFNSIGFVNVHERFRLHYGAPFGLKLISKEGVGTVIRIKIPIHPNP</sequence>
<gene>
    <name evidence="9" type="ORF">P4I72_11265</name>
</gene>
<evidence type="ECO:0000313" key="10">
    <source>
        <dbReference type="Proteomes" id="UP001338137"/>
    </source>
</evidence>
<dbReference type="SUPFAM" id="SSF55874">
    <property type="entry name" value="ATPase domain of HSP90 chaperone/DNA topoisomerase II/histidine kinase"/>
    <property type="match status" value="1"/>
</dbReference>
<keyword evidence="4" id="KW-0808">Transferase</keyword>
<dbReference type="Gene3D" id="3.30.565.10">
    <property type="entry name" value="Histidine kinase-like ATPase, C-terminal domain"/>
    <property type="match status" value="1"/>
</dbReference>
<keyword evidence="10" id="KW-1185">Reference proteome</keyword>